<dbReference type="OrthoDB" id="10364423at2759"/>
<keyword evidence="3" id="KW-1185">Reference proteome</keyword>
<dbReference type="HOGENOM" id="CLU_057908_0_0_1"/>
<gene>
    <name evidence="2" type="ORF">S7711_10709</name>
</gene>
<reference evidence="2 3" key="1">
    <citation type="journal article" date="2014" name="BMC Genomics">
        <title>Comparative genome sequencing reveals chemotype-specific gene clusters in the toxigenic black mold Stachybotrys.</title>
        <authorList>
            <person name="Semeiks J."/>
            <person name="Borek D."/>
            <person name="Otwinowski Z."/>
            <person name="Grishin N.V."/>
        </authorList>
    </citation>
    <scope>NUCLEOTIDE SEQUENCE [LARGE SCALE GENOMIC DNA]</scope>
    <source>
        <strain evidence="3">CBS 109288 / IBT 7711</strain>
    </source>
</reference>
<name>A0A084AXX9_STACB</name>
<accession>A0A084AXX9</accession>
<evidence type="ECO:0000256" key="1">
    <source>
        <dbReference type="SAM" id="MobiDB-lite"/>
    </source>
</evidence>
<dbReference type="AlphaFoldDB" id="A0A084AXX9"/>
<dbReference type="EMBL" id="KL648458">
    <property type="protein sequence ID" value="KEY70158.1"/>
    <property type="molecule type" value="Genomic_DNA"/>
</dbReference>
<evidence type="ECO:0000313" key="3">
    <source>
        <dbReference type="Proteomes" id="UP000028045"/>
    </source>
</evidence>
<sequence>MGLPLFGDEIDVAATRLMNLINWHDSIVEAGPLGSSNALNWGKYHMRSARLHIRRACVEYELLEEAFEKKADGTRFADSLRTQMLAAGDECAAMQWIIDEGKRGVRDDSHEYLAIAASERYFEWVTAQPGQPHEANREKYLSLGPTAPRKTTSAAHKRFRDRWGDPAARQVVARPVAPPPPDDLQVPFISTPNVYSDTNTTTDQPTEEFTTMELKDQLHLLLPSKRLSAPASTGPRINLPLEAKQLQILLIWGQDTLNSANDLRGKTQLLDAQFATTHESLRKSCETYEQGKQAELQHNLDESEEQLTVLQWAVQDAKTGSAHARGADEDSHLRYMVYKAWLNSAETPEKRKLLDMWDRWRQAWTAAVEAGCEWEDADAGARRGIDLYREMRQRHGLDG</sequence>
<dbReference type="Proteomes" id="UP000028045">
    <property type="component" value="Unassembled WGS sequence"/>
</dbReference>
<proteinExistence type="predicted"/>
<organism evidence="2 3">
    <name type="scientific">Stachybotrys chartarum (strain CBS 109288 / IBT 7711)</name>
    <name type="common">Toxic black mold</name>
    <name type="synonym">Stilbospora chartarum</name>
    <dbReference type="NCBI Taxonomy" id="1280523"/>
    <lineage>
        <taxon>Eukaryota</taxon>
        <taxon>Fungi</taxon>
        <taxon>Dikarya</taxon>
        <taxon>Ascomycota</taxon>
        <taxon>Pezizomycotina</taxon>
        <taxon>Sordariomycetes</taxon>
        <taxon>Hypocreomycetidae</taxon>
        <taxon>Hypocreales</taxon>
        <taxon>Stachybotryaceae</taxon>
        <taxon>Stachybotrys</taxon>
    </lineage>
</organism>
<evidence type="ECO:0000313" key="2">
    <source>
        <dbReference type="EMBL" id="KEY70158.1"/>
    </source>
</evidence>
<feature type="region of interest" description="Disordered" evidence="1">
    <location>
        <begin position="174"/>
        <end position="204"/>
    </location>
</feature>
<protein>
    <submittedName>
        <fullName evidence="2">Uncharacterized protein</fullName>
    </submittedName>
</protein>